<dbReference type="InterPro" id="IPR027417">
    <property type="entry name" value="P-loop_NTPase"/>
</dbReference>
<evidence type="ECO:0000256" key="6">
    <source>
        <dbReference type="ARBA" id="ARBA00022741"/>
    </source>
</evidence>
<keyword evidence="7 10" id="KW-0067">ATP-binding</keyword>
<feature type="binding site" evidence="10">
    <location>
        <position position="35"/>
    </location>
    <ligand>
        <name>[4Fe-4S] cluster</name>
        <dbReference type="ChEBI" id="CHEBI:49883"/>
        <label>1</label>
    </ligand>
</feature>
<feature type="binding site" evidence="10">
    <location>
        <position position="29"/>
    </location>
    <ligand>
        <name>[4Fe-4S] cluster</name>
        <dbReference type="ChEBI" id="CHEBI:49883"/>
        <label>1</label>
    </ligand>
</feature>
<dbReference type="Pfam" id="PF00109">
    <property type="entry name" value="ketoacyl-synt"/>
    <property type="match status" value="1"/>
</dbReference>
<keyword evidence="3 10" id="KW-0963">Cytoplasm</keyword>
<evidence type="ECO:0000313" key="15">
    <source>
        <dbReference type="WBParaSite" id="ACRNAN_scaffold33.g23590.t1"/>
    </source>
</evidence>
<evidence type="ECO:0000256" key="11">
    <source>
        <dbReference type="RuleBase" id="RU003694"/>
    </source>
</evidence>
<dbReference type="InterPro" id="IPR014030">
    <property type="entry name" value="Ketoacyl_synth_N"/>
</dbReference>
<comment type="cofactor">
    <cofactor evidence="10">
        <name>[4Fe-4S] cluster</name>
        <dbReference type="ChEBI" id="CHEBI:49883"/>
    </cofactor>
    <text evidence="10">Binds 4 [4Fe-4S] clusters per heterotetramer. Contains two stable clusters in the N-termini of NUBP1 and two labile, bridging clusters between subunits of the NUBP1-NUBP2 heterotetramer.</text>
</comment>
<comment type="function">
    <text evidence="10">Component of the cytosolic iron-sulfur (Fe/S) protein assembly (CIA) machinery. Required for maturation of extramitochondrial Fe-S proteins. The NUBP1-NUBP2 heterotetramer forms a Fe-S scaffold complex, mediating the de novo assembly of an Fe-S cluster and its transfer to target apoproteins.</text>
</comment>
<feature type="binding site" evidence="10">
    <location>
        <position position="12"/>
    </location>
    <ligand>
        <name>[4Fe-4S] cluster</name>
        <dbReference type="ChEBI" id="CHEBI:49883"/>
        <label>1</label>
    </ligand>
</feature>
<evidence type="ECO:0000256" key="9">
    <source>
        <dbReference type="ARBA" id="ARBA00023014"/>
    </source>
</evidence>
<dbReference type="HAMAP" id="MF_02040">
    <property type="entry name" value="Mrp_NBP35"/>
    <property type="match status" value="1"/>
</dbReference>
<evidence type="ECO:0000256" key="1">
    <source>
        <dbReference type="ARBA" id="ARBA00008467"/>
    </source>
</evidence>
<protein>
    <recommendedName>
        <fullName evidence="10">Cytosolic Fe-S cluster assembly factor NUBP1 homolog</fullName>
    </recommendedName>
</protein>
<comment type="subunit">
    <text evidence="10">Heterotetramer of 2 NUBP1 and 2 NUBP2 chains.</text>
</comment>
<evidence type="ECO:0000256" key="5">
    <source>
        <dbReference type="ARBA" id="ARBA00022723"/>
    </source>
</evidence>
<dbReference type="GO" id="GO:0005524">
    <property type="term" value="F:ATP binding"/>
    <property type="evidence" value="ECO:0007669"/>
    <property type="project" value="UniProtKB-KW"/>
</dbReference>
<dbReference type="Proteomes" id="UP000887540">
    <property type="component" value="Unplaced"/>
</dbReference>
<dbReference type="SUPFAM" id="SSF52540">
    <property type="entry name" value="P-loop containing nucleoside triphosphate hydrolases"/>
    <property type="match status" value="1"/>
</dbReference>
<keyword evidence="2 10" id="KW-0004">4Fe-4S</keyword>
<dbReference type="GO" id="GO:0016226">
    <property type="term" value="P:iron-sulfur cluster assembly"/>
    <property type="evidence" value="ECO:0007669"/>
    <property type="project" value="UniProtKB-UniRule"/>
</dbReference>
<dbReference type="InterPro" id="IPR028601">
    <property type="entry name" value="NUBP1/Nbp35"/>
</dbReference>
<comment type="similarity">
    <text evidence="10">Belongs to the Mrp/NBP35 ATP-binding proteins family. NUBP1/NBP35 subfamily.</text>
</comment>
<evidence type="ECO:0000256" key="7">
    <source>
        <dbReference type="ARBA" id="ARBA00022840"/>
    </source>
</evidence>
<feature type="compositionally biased region" description="Polar residues" evidence="12">
    <location>
        <begin position="8"/>
        <end position="26"/>
    </location>
</feature>
<feature type="region of interest" description="Disordered" evidence="12">
    <location>
        <begin position="1"/>
        <end position="26"/>
    </location>
</feature>
<dbReference type="SMART" id="SM00825">
    <property type="entry name" value="PKS_KS"/>
    <property type="match status" value="1"/>
</dbReference>
<organism evidence="14 15">
    <name type="scientific">Acrobeloides nanus</name>
    <dbReference type="NCBI Taxonomy" id="290746"/>
    <lineage>
        <taxon>Eukaryota</taxon>
        <taxon>Metazoa</taxon>
        <taxon>Ecdysozoa</taxon>
        <taxon>Nematoda</taxon>
        <taxon>Chromadorea</taxon>
        <taxon>Rhabditida</taxon>
        <taxon>Tylenchina</taxon>
        <taxon>Cephalobomorpha</taxon>
        <taxon>Cephaloboidea</taxon>
        <taxon>Cephalobidae</taxon>
        <taxon>Acrobeloides</taxon>
    </lineage>
</organism>
<evidence type="ECO:0000256" key="4">
    <source>
        <dbReference type="ARBA" id="ARBA00022679"/>
    </source>
</evidence>
<feature type="binding site" evidence="10">
    <location>
        <position position="239"/>
    </location>
    <ligand>
        <name>[4Fe-4S] cluster</name>
        <dbReference type="ChEBI" id="CHEBI:49883"/>
        <label>2</label>
        <note>ligand shared with heterodimeric partner</note>
    </ligand>
</feature>
<evidence type="ECO:0000313" key="14">
    <source>
        <dbReference type="Proteomes" id="UP000887540"/>
    </source>
</evidence>
<accession>A0A914DN09</accession>
<dbReference type="WBParaSite" id="ACRNAN_scaffold33.g23590.t1">
    <property type="protein sequence ID" value="ACRNAN_scaffold33.g23590.t1"/>
    <property type="gene ID" value="ACRNAN_scaffold33.g23590"/>
</dbReference>
<keyword evidence="6 10" id="KW-0547">Nucleotide-binding</keyword>
<keyword evidence="14" id="KW-1185">Reference proteome</keyword>
<evidence type="ECO:0000256" key="3">
    <source>
        <dbReference type="ARBA" id="ARBA00022490"/>
    </source>
</evidence>
<dbReference type="PROSITE" id="PS52004">
    <property type="entry name" value="KS3_2"/>
    <property type="match status" value="1"/>
</dbReference>
<dbReference type="InterPro" id="IPR016039">
    <property type="entry name" value="Thiolase-like"/>
</dbReference>
<dbReference type="AlphaFoldDB" id="A0A914DN09"/>
<evidence type="ECO:0000256" key="10">
    <source>
        <dbReference type="HAMAP-Rule" id="MF_03038"/>
    </source>
</evidence>
<dbReference type="InterPro" id="IPR033756">
    <property type="entry name" value="YlxH/NBP35"/>
</dbReference>
<evidence type="ECO:0000256" key="8">
    <source>
        <dbReference type="ARBA" id="ARBA00023004"/>
    </source>
</evidence>
<dbReference type="InterPro" id="IPR000808">
    <property type="entry name" value="Mrp-like_CS"/>
</dbReference>
<keyword evidence="5 10" id="KW-0479">Metal-binding</keyword>
<dbReference type="InterPro" id="IPR019591">
    <property type="entry name" value="Mrp/NBP35_ATP-bd"/>
</dbReference>
<dbReference type="PROSITE" id="PS01215">
    <property type="entry name" value="MRP"/>
    <property type="match status" value="1"/>
</dbReference>
<dbReference type="InterPro" id="IPR020841">
    <property type="entry name" value="PKS_Beta-ketoAc_synthase_dom"/>
</dbReference>
<dbReference type="PANTHER" id="PTHR23264">
    <property type="entry name" value="NUCLEOTIDE-BINDING PROTEIN NBP35 YEAST -RELATED"/>
    <property type="match status" value="1"/>
</dbReference>
<dbReference type="Pfam" id="PF02801">
    <property type="entry name" value="Ketoacyl-synt_C"/>
    <property type="match status" value="1"/>
</dbReference>
<dbReference type="GO" id="GO:0016746">
    <property type="term" value="F:acyltransferase activity"/>
    <property type="evidence" value="ECO:0007669"/>
    <property type="project" value="InterPro"/>
</dbReference>
<dbReference type="GO" id="GO:0051539">
    <property type="term" value="F:4 iron, 4 sulfur cluster binding"/>
    <property type="evidence" value="ECO:0007669"/>
    <property type="project" value="UniProtKB-UniRule"/>
</dbReference>
<dbReference type="GO" id="GO:0046872">
    <property type="term" value="F:metal ion binding"/>
    <property type="evidence" value="ECO:0007669"/>
    <property type="project" value="UniProtKB-KW"/>
</dbReference>
<evidence type="ECO:0000256" key="2">
    <source>
        <dbReference type="ARBA" id="ARBA00022485"/>
    </source>
</evidence>
<keyword evidence="4 11" id="KW-0808">Transferase</keyword>
<proteinExistence type="inferred from homology"/>
<name>A0A914DN09_9BILA</name>
<feature type="binding site" evidence="10">
    <location>
        <begin position="65"/>
        <end position="72"/>
    </location>
    <ligand>
        <name>ATP</name>
        <dbReference type="ChEBI" id="CHEBI:30616"/>
    </ligand>
</feature>
<feature type="domain" description="Ketosynthase family 3 (KS3)" evidence="13">
    <location>
        <begin position="308"/>
        <end position="718"/>
    </location>
</feature>
<dbReference type="Gene3D" id="3.40.47.10">
    <property type="match status" value="2"/>
</dbReference>
<evidence type="ECO:0000259" key="13">
    <source>
        <dbReference type="PROSITE" id="PS52004"/>
    </source>
</evidence>
<dbReference type="InterPro" id="IPR014031">
    <property type="entry name" value="Ketoacyl_synth_C"/>
</dbReference>
<dbReference type="Pfam" id="PF10609">
    <property type="entry name" value="ParA"/>
    <property type="match status" value="1"/>
</dbReference>
<reference evidence="15" key="1">
    <citation type="submission" date="2022-11" db="UniProtKB">
        <authorList>
            <consortium name="WormBaseParasite"/>
        </authorList>
    </citation>
    <scope>IDENTIFICATION</scope>
</reference>
<dbReference type="CDD" id="cd00834">
    <property type="entry name" value="KAS_I_II"/>
    <property type="match status" value="1"/>
</dbReference>
<comment type="similarity">
    <text evidence="1 11">Belongs to the thiolase-like superfamily. Beta-ketoacyl-ACP synthases family.</text>
</comment>
<dbReference type="CDD" id="cd02037">
    <property type="entry name" value="Mrp_NBP35"/>
    <property type="match status" value="1"/>
</dbReference>
<dbReference type="PANTHER" id="PTHR23264:SF35">
    <property type="entry name" value="CYTOSOLIC FE-S CLUSTER ASSEMBLY FACTOR NUBP1"/>
    <property type="match status" value="1"/>
</dbReference>
<dbReference type="Gene3D" id="3.40.50.300">
    <property type="entry name" value="P-loop containing nucleotide triphosphate hydrolases"/>
    <property type="match status" value="1"/>
</dbReference>
<dbReference type="GO" id="GO:0005829">
    <property type="term" value="C:cytosol"/>
    <property type="evidence" value="ECO:0007669"/>
    <property type="project" value="TreeGrafter"/>
</dbReference>
<evidence type="ECO:0000256" key="12">
    <source>
        <dbReference type="SAM" id="MobiDB-lite"/>
    </source>
</evidence>
<comment type="subcellular location">
    <subcellularLocation>
        <location evidence="10">Cytoplasm</location>
    </subcellularLocation>
</comment>
<feature type="binding site" evidence="10">
    <location>
        <position position="26"/>
    </location>
    <ligand>
        <name>[4Fe-4S] cluster</name>
        <dbReference type="ChEBI" id="CHEBI:49883"/>
        <label>1</label>
    </ligand>
</feature>
<keyword evidence="9 10" id="KW-0411">Iron-sulfur</keyword>
<dbReference type="FunFam" id="3.40.50.300:FF:001119">
    <property type="entry name" value="Iron-sulfur cluster carrier protein"/>
    <property type="match status" value="1"/>
</dbReference>
<feature type="binding site" evidence="10">
    <location>
        <position position="242"/>
    </location>
    <ligand>
        <name>[4Fe-4S] cluster</name>
        <dbReference type="ChEBI" id="CHEBI:49883"/>
        <label>2</label>
        <note>ligand shared with heterodimeric partner</note>
    </ligand>
</feature>
<sequence length="721" mass="77303">MSDVPDNANESCPGTGSANAGKSSSCAGCPNQRACATGEKTVDPDIEKIADRLASVKHKLLILSGKGGVGKSTVTTNLGYALAADEDRQVAILDIDICGPSQARMLGCEDESVHDSVQGWAPIYVKDNLCVMSIAFLLQNRNEAVIWRGPRKNALIKQFLKDVDWGKIDYLLIDTPPGTSDEHISIVQLLLQAGCLDGAVIVTTPQEVSLLDVRKEINFCQKTNVPILGVVENMSKFICPCCNKETELFPSTTGGATKMCEALKLELLEQLPHDPNLAAYMDKGEEYYGKFKESPASKAFASLAEKMFHRVVITGVGVVSPYGVGAEALWQGLKSSKNPLRFSEFLGVVVGAVPTKEEDAQYGLDLSKWTPGQQREMCRGSLLALAAADEAITDAKLQDEDHTETGVNIGMGISDLEAIYDSGKKIENGEARRISPFFVPKILTNIPASYVSLKYGMKGGNSSSTTACATGANCIGDAVTNIRIGRQRRVLAGGVESCLNPIAIQGFRRMRALASKPSVCVSRPFDKDREGFVLSEGAGLVMLERAEDAMKRHSKIYAEVVGYGLGNDAFHLTAPSEDGLGSTLCIQRALKDANIDDLRNNHEKYSIYVNAHATSTPVGDSAEAKSIENVLPGVAVSSIKGHIGHTLAAAGSIETIATSLSISESLMIGTKNLDSPITENINLIRGITPWKTRPNQRKLAIKNSFGFGGAFISLVLTEFLP</sequence>
<dbReference type="HAMAP" id="MF_03038">
    <property type="entry name" value="NUBP1"/>
    <property type="match status" value="1"/>
</dbReference>
<dbReference type="GO" id="GO:0140663">
    <property type="term" value="F:ATP-dependent FeS chaperone activity"/>
    <property type="evidence" value="ECO:0007669"/>
    <property type="project" value="InterPro"/>
</dbReference>
<keyword evidence="8 10" id="KW-0408">Iron</keyword>
<dbReference type="SUPFAM" id="SSF53901">
    <property type="entry name" value="Thiolase-like"/>
    <property type="match status" value="2"/>
</dbReference>
<dbReference type="InterPro" id="IPR000794">
    <property type="entry name" value="Beta-ketoacyl_synthase"/>
</dbReference>